<dbReference type="Pfam" id="PF02962">
    <property type="entry name" value="CHMI"/>
    <property type="match status" value="1"/>
</dbReference>
<evidence type="ECO:0000313" key="1">
    <source>
        <dbReference type="EMBL" id="KTD65971.1"/>
    </source>
</evidence>
<sequence length="121" mass="14031">MPLIILEYSNNIYPTPDIKAFFAKIHQLLEKELPTQLSSCKSRCVVHDSFYIGDGSIKNAFTHLAIKIMPGRTVEKKQQVLKEVMDIMNEFFQRYEGSMNLQKSVELMDLDVHYLKDFKSA</sequence>
<dbReference type="EC" id="5.3.3.10" evidence="1"/>
<dbReference type="GO" id="GO:0008704">
    <property type="term" value="F:5-carboxymethyl-2-hydroxymuconate delta-isomerase activity"/>
    <property type="evidence" value="ECO:0007669"/>
    <property type="project" value="UniProtKB-EC"/>
</dbReference>
<dbReference type="eggNOG" id="COG3232">
    <property type="taxonomic scope" value="Bacteria"/>
</dbReference>
<organism evidence="1 2">
    <name type="scientific">Legionella shakespearei DSM 23087</name>
    <dbReference type="NCBI Taxonomy" id="1122169"/>
    <lineage>
        <taxon>Bacteria</taxon>
        <taxon>Pseudomonadati</taxon>
        <taxon>Pseudomonadota</taxon>
        <taxon>Gammaproteobacteria</taxon>
        <taxon>Legionellales</taxon>
        <taxon>Legionellaceae</taxon>
        <taxon>Legionella</taxon>
    </lineage>
</organism>
<dbReference type="InterPro" id="IPR014347">
    <property type="entry name" value="Tautomerase/MIF_sf"/>
</dbReference>
<protein>
    <submittedName>
        <fullName evidence="1">5-carboxymethyl-2-hydroxymuconate Delta-isomerase</fullName>
        <ecNumber evidence="1">5.3.3.10</ecNumber>
    </submittedName>
</protein>
<proteinExistence type="predicted"/>
<evidence type="ECO:0000313" key="2">
    <source>
        <dbReference type="Proteomes" id="UP000054600"/>
    </source>
</evidence>
<name>A0A0W0ZAK1_9GAMM</name>
<dbReference type="Gene3D" id="3.30.429.10">
    <property type="entry name" value="Macrophage Migration Inhibitory Factor"/>
    <property type="match status" value="1"/>
</dbReference>
<dbReference type="Proteomes" id="UP000054600">
    <property type="component" value="Unassembled WGS sequence"/>
</dbReference>
<dbReference type="PATRIC" id="fig|1122169.6.peg.197"/>
<dbReference type="STRING" id="1122169.Lsha_0178"/>
<dbReference type="AlphaFoldDB" id="A0A0W0ZAK1"/>
<dbReference type="PANTHER" id="PTHR37950:SF1">
    <property type="entry name" value="4-HYDROXYPHENYLACETATE CATABOLISM PROTEIN"/>
    <property type="match status" value="1"/>
</dbReference>
<keyword evidence="1" id="KW-0413">Isomerase</keyword>
<dbReference type="EMBL" id="LNYW01000008">
    <property type="protein sequence ID" value="KTD65971.1"/>
    <property type="molecule type" value="Genomic_DNA"/>
</dbReference>
<accession>A0A0W0ZAK1</accession>
<dbReference type="SUPFAM" id="SSF55331">
    <property type="entry name" value="Tautomerase/MIF"/>
    <property type="match status" value="1"/>
</dbReference>
<dbReference type="PANTHER" id="PTHR37950">
    <property type="entry name" value="4-HYDROXYPHENYLACETATE CATABOLISM PROTEIN"/>
    <property type="match status" value="1"/>
</dbReference>
<reference evidence="1 2" key="1">
    <citation type="submission" date="2015-11" db="EMBL/GenBank/DDBJ databases">
        <title>Genomic analysis of 38 Legionella species identifies large and diverse effector repertoires.</title>
        <authorList>
            <person name="Burstein D."/>
            <person name="Amaro F."/>
            <person name="Zusman T."/>
            <person name="Lifshitz Z."/>
            <person name="Cohen O."/>
            <person name="Gilbert J.A."/>
            <person name="Pupko T."/>
            <person name="Shuman H.A."/>
            <person name="Segal G."/>
        </authorList>
    </citation>
    <scope>NUCLEOTIDE SEQUENCE [LARGE SCALE GENOMIC DNA]</scope>
    <source>
        <strain evidence="1 2">ATCC 49655</strain>
    </source>
</reference>
<gene>
    <name evidence="1" type="primary">hpcD</name>
    <name evidence="1" type="ORF">Lsha_0178</name>
</gene>
<dbReference type="OrthoDB" id="9814215at2"/>
<dbReference type="InterPro" id="IPR004220">
    <property type="entry name" value="5-COMe_2-OHmuconate_Isoase"/>
</dbReference>
<keyword evidence="2" id="KW-1185">Reference proteome</keyword>
<dbReference type="RefSeq" id="WP_018577232.1">
    <property type="nucleotide sequence ID" value="NZ_KB892397.1"/>
</dbReference>
<comment type="caution">
    <text evidence="1">The sequence shown here is derived from an EMBL/GenBank/DDBJ whole genome shotgun (WGS) entry which is preliminary data.</text>
</comment>